<keyword evidence="8" id="KW-0479">Metal-binding</keyword>
<dbReference type="Gene3D" id="3.30.460.10">
    <property type="entry name" value="Beta Polymerase, domain 2"/>
    <property type="match status" value="1"/>
</dbReference>
<evidence type="ECO:0000256" key="10">
    <source>
        <dbReference type="SAM" id="MobiDB-lite"/>
    </source>
</evidence>
<dbReference type="InterPro" id="IPR054708">
    <property type="entry name" value="MTPAP-like_central"/>
</dbReference>
<evidence type="ECO:0000256" key="5">
    <source>
        <dbReference type="ARBA" id="ARBA00012388"/>
    </source>
</evidence>
<dbReference type="EMBL" id="JAGSXJ010000033">
    <property type="protein sequence ID" value="KAH6668660.1"/>
    <property type="molecule type" value="Genomic_DNA"/>
</dbReference>
<feature type="region of interest" description="Disordered" evidence="10">
    <location>
        <begin position="31"/>
        <end position="216"/>
    </location>
</feature>
<dbReference type="GO" id="GO:1990817">
    <property type="term" value="F:poly(A) RNA polymerase activity"/>
    <property type="evidence" value="ECO:0007669"/>
    <property type="project" value="UniProtKB-EC"/>
</dbReference>
<evidence type="ECO:0000256" key="8">
    <source>
        <dbReference type="ARBA" id="ARBA00022723"/>
    </source>
</evidence>
<dbReference type="GO" id="GO:0031123">
    <property type="term" value="P:RNA 3'-end processing"/>
    <property type="evidence" value="ECO:0007669"/>
    <property type="project" value="TreeGrafter"/>
</dbReference>
<feature type="compositionally biased region" description="Polar residues" evidence="10">
    <location>
        <begin position="186"/>
        <end position="195"/>
    </location>
</feature>
<dbReference type="PANTHER" id="PTHR12271">
    <property type="entry name" value="POLY A POLYMERASE CID PAP -RELATED"/>
    <property type="match status" value="1"/>
</dbReference>
<comment type="cofactor">
    <cofactor evidence="2">
        <name>Mg(2+)</name>
        <dbReference type="ChEBI" id="CHEBI:18420"/>
    </cofactor>
</comment>
<reference evidence="13" key="1">
    <citation type="journal article" date="2021" name="Nat. Commun.">
        <title>Genetic determinants of endophytism in the Arabidopsis root mycobiome.</title>
        <authorList>
            <person name="Mesny F."/>
            <person name="Miyauchi S."/>
            <person name="Thiergart T."/>
            <person name="Pickel B."/>
            <person name="Atanasova L."/>
            <person name="Karlsson M."/>
            <person name="Huettel B."/>
            <person name="Barry K.W."/>
            <person name="Haridas S."/>
            <person name="Chen C."/>
            <person name="Bauer D."/>
            <person name="Andreopoulos W."/>
            <person name="Pangilinan J."/>
            <person name="LaButti K."/>
            <person name="Riley R."/>
            <person name="Lipzen A."/>
            <person name="Clum A."/>
            <person name="Drula E."/>
            <person name="Henrissat B."/>
            <person name="Kohler A."/>
            <person name="Grigoriev I.V."/>
            <person name="Martin F.M."/>
            <person name="Hacquard S."/>
        </authorList>
    </citation>
    <scope>NUCLEOTIDE SEQUENCE</scope>
    <source>
        <strain evidence="13">MPI-SDFR-AT-0117</strain>
    </source>
</reference>
<keyword evidence="9" id="KW-0460">Magnesium</keyword>
<evidence type="ECO:0000256" key="2">
    <source>
        <dbReference type="ARBA" id="ARBA00001946"/>
    </source>
</evidence>
<comment type="similarity">
    <text evidence="4">Belongs to the DNA polymerase type-B-like family.</text>
</comment>
<feature type="domain" description="PAP-associated" evidence="11">
    <location>
        <begin position="982"/>
        <end position="1033"/>
    </location>
</feature>
<dbReference type="Pfam" id="PF22600">
    <property type="entry name" value="MTPAP-like_central"/>
    <property type="match status" value="1"/>
</dbReference>
<gene>
    <name evidence="13" type="ORF">F5X68DRAFT_176451</name>
</gene>
<dbReference type="EC" id="2.7.7.19" evidence="5"/>
<dbReference type="GO" id="GO:0005737">
    <property type="term" value="C:cytoplasm"/>
    <property type="evidence" value="ECO:0007669"/>
    <property type="project" value="UniProtKB-SubCell"/>
</dbReference>
<dbReference type="OrthoDB" id="407432at2759"/>
<dbReference type="GO" id="GO:0010605">
    <property type="term" value="P:negative regulation of macromolecule metabolic process"/>
    <property type="evidence" value="ECO:0007669"/>
    <property type="project" value="UniProtKB-ARBA"/>
</dbReference>
<accession>A0A9P9A4B7</accession>
<feature type="region of interest" description="Disordered" evidence="10">
    <location>
        <begin position="429"/>
        <end position="500"/>
    </location>
</feature>
<evidence type="ECO:0000256" key="7">
    <source>
        <dbReference type="ARBA" id="ARBA00022679"/>
    </source>
</evidence>
<evidence type="ECO:0000313" key="13">
    <source>
        <dbReference type="EMBL" id="KAH6668660.1"/>
    </source>
</evidence>
<evidence type="ECO:0000256" key="3">
    <source>
        <dbReference type="ARBA" id="ARBA00004496"/>
    </source>
</evidence>
<dbReference type="SUPFAM" id="SSF81301">
    <property type="entry name" value="Nucleotidyltransferase"/>
    <property type="match status" value="1"/>
</dbReference>
<dbReference type="InterPro" id="IPR043519">
    <property type="entry name" value="NT_sf"/>
</dbReference>
<comment type="subcellular location">
    <subcellularLocation>
        <location evidence="3">Cytoplasm</location>
    </subcellularLocation>
</comment>
<dbReference type="GO" id="GO:0046872">
    <property type="term" value="F:metal ion binding"/>
    <property type="evidence" value="ECO:0007669"/>
    <property type="project" value="UniProtKB-KW"/>
</dbReference>
<evidence type="ECO:0000259" key="11">
    <source>
        <dbReference type="Pfam" id="PF03828"/>
    </source>
</evidence>
<comment type="caution">
    <text evidence="13">The sequence shown here is derived from an EMBL/GenBank/DDBJ whole genome shotgun (WGS) entry which is preliminary data.</text>
</comment>
<evidence type="ECO:0000256" key="9">
    <source>
        <dbReference type="ARBA" id="ARBA00022842"/>
    </source>
</evidence>
<evidence type="ECO:0000256" key="4">
    <source>
        <dbReference type="ARBA" id="ARBA00008593"/>
    </source>
</evidence>
<dbReference type="AlphaFoldDB" id="A0A9P9A4B7"/>
<feature type="region of interest" description="Disordered" evidence="10">
    <location>
        <begin position="228"/>
        <end position="264"/>
    </location>
</feature>
<dbReference type="PANTHER" id="PTHR12271:SF40">
    <property type="entry name" value="POLY(A) RNA POLYMERASE GLD2"/>
    <property type="match status" value="1"/>
</dbReference>
<feature type="compositionally biased region" description="Polar residues" evidence="10">
    <location>
        <begin position="135"/>
        <end position="146"/>
    </location>
</feature>
<protein>
    <recommendedName>
        <fullName evidence="5">polynucleotide adenylyltransferase</fullName>
        <ecNumber evidence="5">2.7.7.19</ecNumber>
    </recommendedName>
</protein>
<dbReference type="Proteomes" id="UP000770015">
    <property type="component" value="Unassembled WGS sequence"/>
</dbReference>
<feature type="domain" description="Poly(A) RNA polymerase mitochondrial-like central palm" evidence="12">
    <location>
        <begin position="280"/>
        <end position="402"/>
    </location>
</feature>
<dbReference type="GO" id="GO:0050265">
    <property type="term" value="F:RNA uridylyltransferase activity"/>
    <property type="evidence" value="ECO:0007669"/>
    <property type="project" value="TreeGrafter"/>
</dbReference>
<sequence length="1178" mass="130721">MGFIQYITIAHRHSRIWPGSSSWIQTAHYSSSQKPSNIPRRPSWAIPKPSFGHFPSKAAEEPLTTPDMDPRLTGGPPGLAQDGPLEDRLRNMIIGNNPQGAPQPGSQIGGHEHEAGASGHHAHTDAKASRGKRPNQAQRRQMNAQLSIPIDTRPTDQWSYQQQGQGHQGGTRPSRGNRGDFHHANSGRQHQQYAPQGSMQHGHQGHQGHQQGRGQGHYNQLFSHVNQGHHANQGQHGHFGGRGGQGAYRGRGRGGQYNNQEPRQLTRPEDFGAQVNLLDELCNTLLVDAEIERADIAEKEAFRIKIEGICKQVITEHEARDHGRQDFVTESVALKCFGSLASGFATKASDMDLGLVSPLSEPQPYDADSKVPRLVEKAFLEHGFGARLLTNARVPIIKVCEKPPTPLMDALQATRTKWENGIVDSPEAADHLESPVIADPPQSPEADTAESPEAAEVPQSPKAGDHSAPPRGRATGSLDKTSPQLKIGYKPPRSTSRQRRNAKRFLGMHQRRNESLGQYHAEAKSMLQSLGGSDLTVSKYREFELQDFEVLLGVCRAFVNGLYDKELKKDLMSYPSINPPTDDTGSQSQYPAWRTLHSVFTTAQTAVYLRAYSESLAQLATPDQNKHAFIAVAEWLDLQRRPDFGLDPLLYQKQLQIVHDKISQLPSIQFHMLEQQRSEPPARYYQRAVHLIAGLQPKNSVSSDEFSQYLVGRYAAGIASDELRRQLLDFIKDSPIPLTIVDVGRRHKSLRLAKEFEKALKADEYNPSLKEDIEEYISILRQPLVKLPTQPHHVVPQPNPRLLAVISQLQNPAKLEANMASRPFNDSLEFPKSGVGVQCDINFSAHLALQNTTLLRCYARTDPRVRPLVLFIKHWAKRRGINNPYRGTLSSYGYVLMMIHYLVNVAQPFVCPNLQTLGPQLPAPIDETGRLIPQFGPDGNPIPLPVDENVSCRGRFVGFWRDEAAIQHLSASNQLNGNRDTIGHLLRGFFEYYAQNGPMSTYQNVSGFDWGREAISIRTPHGIVPKHRKGWTSAKTIIEVRGRASPDPGAPLPSPMFTVGSPTDAPAPAGSTKAGPVSTGGGGEIKEIRNRYLVAIEDPFEHDHNVARTVTHKGIVAIREEFRRAWSIIRTTTANDLSKSGIVERLLQDVEDLAEKPKDETHEFEELLADIHGLGESV</sequence>
<comment type="cofactor">
    <cofactor evidence="1">
        <name>Mn(2+)</name>
        <dbReference type="ChEBI" id="CHEBI:29035"/>
    </cofactor>
</comment>
<name>A0A9P9A4B7_9PEZI</name>
<dbReference type="SUPFAM" id="SSF81631">
    <property type="entry name" value="PAP/OAS1 substrate-binding domain"/>
    <property type="match status" value="1"/>
</dbReference>
<feature type="region of interest" description="Disordered" evidence="10">
    <location>
        <begin position="1043"/>
        <end position="1082"/>
    </location>
</feature>
<keyword evidence="7" id="KW-0808">Transferase</keyword>
<proteinExistence type="inferred from homology"/>
<evidence type="ECO:0000259" key="12">
    <source>
        <dbReference type="Pfam" id="PF22600"/>
    </source>
</evidence>
<dbReference type="Gene3D" id="1.10.1410.10">
    <property type="match status" value="1"/>
</dbReference>
<evidence type="ECO:0000313" key="14">
    <source>
        <dbReference type="Proteomes" id="UP000770015"/>
    </source>
</evidence>
<dbReference type="Pfam" id="PF03828">
    <property type="entry name" value="PAP_assoc"/>
    <property type="match status" value="1"/>
</dbReference>
<feature type="compositionally biased region" description="Polar residues" evidence="10">
    <location>
        <begin position="94"/>
        <end position="106"/>
    </location>
</feature>
<feature type="compositionally biased region" description="Gly residues" evidence="10">
    <location>
        <begin position="237"/>
        <end position="255"/>
    </location>
</feature>
<evidence type="ECO:0000256" key="1">
    <source>
        <dbReference type="ARBA" id="ARBA00001936"/>
    </source>
</evidence>
<dbReference type="InterPro" id="IPR002058">
    <property type="entry name" value="PAP_assoc"/>
</dbReference>
<keyword evidence="14" id="KW-1185">Reference proteome</keyword>
<evidence type="ECO:0000256" key="6">
    <source>
        <dbReference type="ARBA" id="ARBA00022490"/>
    </source>
</evidence>
<feature type="compositionally biased region" description="Low complexity" evidence="10">
    <location>
        <begin position="196"/>
        <end position="212"/>
    </location>
</feature>
<keyword evidence="6" id="KW-0963">Cytoplasm</keyword>
<organism evidence="13 14">
    <name type="scientific">Plectosphaerella plurivora</name>
    <dbReference type="NCBI Taxonomy" id="936078"/>
    <lineage>
        <taxon>Eukaryota</taxon>
        <taxon>Fungi</taxon>
        <taxon>Dikarya</taxon>
        <taxon>Ascomycota</taxon>
        <taxon>Pezizomycotina</taxon>
        <taxon>Sordariomycetes</taxon>
        <taxon>Hypocreomycetidae</taxon>
        <taxon>Glomerellales</taxon>
        <taxon>Plectosphaerellaceae</taxon>
        <taxon>Plectosphaerella</taxon>
    </lineage>
</organism>